<dbReference type="Pfam" id="PF09118">
    <property type="entry name" value="GO-like_E_set"/>
    <property type="match status" value="1"/>
</dbReference>
<dbReference type="AlphaFoldDB" id="A0A9P9ARS7"/>
<dbReference type="Pfam" id="PF00754">
    <property type="entry name" value="F5_F8_type_C"/>
    <property type="match status" value="1"/>
</dbReference>
<dbReference type="Proteomes" id="UP000777438">
    <property type="component" value="Unassembled WGS sequence"/>
</dbReference>
<gene>
    <name evidence="4" type="ORF">B0T10DRAFT_483855</name>
</gene>
<evidence type="ECO:0000256" key="1">
    <source>
        <dbReference type="ARBA" id="ARBA00022729"/>
    </source>
</evidence>
<dbReference type="EMBL" id="JAGPYM010000007">
    <property type="protein sequence ID" value="KAH6892501.1"/>
    <property type="molecule type" value="Genomic_DNA"/>
</dbReference>
<dbReference type="SUPFAM" id="SSF81296">
    <property type="entry name" value="E set domains"/>
    <property type="match status" value="1"/>
</dbReference>
<comment type="caution">
    <text evidence="4">The sequence shown here is derived from an EMBL/GenBank/DDBJ whole genome shotgun (WGS) entry which is preliminary data.</text>
</comment>
<sequence>MPSVFALSALVLCGFSPTVANAVSIPSHGSSVAGKGRDFDVQHLSLRAAAPIGTAIDRSGWKVTCDSFHSGNECSKAIDNDKNTFWHTAYSSTSNPKPPHTITVDMGSTQNVNGISMLPRQDGNENGWIARHIVSLSSDGKNWGAAVAFGTWYDDSTQKYSNFETKPARYVRIVAVAEANGNPWTSIAELNIYKAASYKPPAKGIGQWGPTLDFPIVPVAGAIEPTSGKVVVWSAYRYDQFGGSPGGYTLTSEWDPKTGVISQRTVSNTDHDMFCPGISMDGNGQIVVTGGNAAKRTSLYDSPSDSWIKGPDMNIARGYQSSATTSNGRVFTIGGSWSGGVSKKNGEIYDPATKSWKMLPNADVTPMLTADKQGLYRADNHAWLFGWKNNTVFQAGPSTAMNWYYTNDNGGVKPAGSRKSGRGVDPDAMCGNSVMYDAVKGKILTFGGAPSYQDSDATTNAHIVTIGNPGDNAQVSFASNGLYHARTFHTSVVLPDGSVFIAGGQRHGIPFADSTPQLTPELYVPGKDQFFQQQPNSIVRVYHSISLLLPDATVLNGGGGLCGTCTTNHFDAQIFTPAYLYNGDGNLAKRPSIQSVSATTIKVGGTITIKTDSAVSSASLIRYGTATHTVNTDQRRIPLTLAKKGTNQYSVVVPRDAGIALPGYWMLFVMTQGGVPSVAKTIKVTPS</sequence>
<keyword evidence="5" id="KW-1185">Reference proteome</keyword>
<dbReference type="InterPro" id="IPR014756">
    <property type="entry name" value="Ig_E-set"/>
</dbReference>
<evidence type="ECO:0000313" key="4">
    <source>
        <dbReference type="EMBL" id="KAH6892501.1"/>
    </source>
</evidence>
<protein>
    <submittedName>
        <fullName evidence="4">Galactose oxidase</fullName>
    </submittedName>
</protein>
<evidence type="ECO:0000313" key="5">
    <source>
        <dbReference type="Proteomes" id="UP000777438"/>
    </source>
</evidence>
<dbReference type="InterPro" id="IPR009880">
    <property type="entry name" value="Glyoxal_oxidase_N"/>
</dbReference>
<dbReference type="CDD" id="cd02851">
    <property type="entry name" value="E_set_GO_C"/>
    <property type="match status" value="1"/>
</dbReference>
<dbReference type="InterPro" id="IPR015202">
    <property type="entry name" value="GO-like_E_set"/>
</dbReference>
<name>A0A9P9ARS7_9HYPO</name>
<dbReference type="SMART" id="SM00231">
    <property type="entry name" value="FA58C"/>
    <property type="match status" value="1"/>
</dbReference>
<dbReference type="Gene3D" id="2.60.120.260">
    <property type="entry name" value="Galactose-binding domain-like"/>
    <property type="match status" value="1"/>
</dbReference>
<dbReference type="Gene3D" id="2.60.40.10">
    <property type="entry name" value="Immunoglobulins"/>
    <property type="match status" value="1"/>
</dbReference>
<dbReference type="PANTHER" id="PTHR32208">
    <property type="entry name" value="SECRETED PROTEIN-RELATED"/>
    <property type="match status" value="1"/>
</dbReference>
<dbReference type="SUPFAM" id="SSF49785">
    <property type="entry name" value="Galactose-binding domain-like"/>
    <property type="match status" value="1"/>
</dbReference>
<evidence type="ECO:0000259" key="3">
    <source>
        <dbReference type="PROSITE" id="PS50022"/>
    </source>
</evidence>
<dbReference type="InterPro" id="IPR000421">
    <property type="entry name" value="FA58C"/>
</dbReference>
<organism evidence="4 5">
    <name type="scientific">Thelonectria olida</name>
    <dbReference type="NCBI Taxonomy" id="1576542"/>
    <lineage>
        <taxon>Eukaryota</taxon>
        <taxon>Fungi</taxon>
        <taxon>Dikarya</taxon>
        <taxon>Ascomycota</taxon>
        <taxon>Pezizomycotina</taxon>
        <taxon>Sordariomycetes</taxon>
        <taxon>Hypocreomycetidae</taxon>
        <taxon>Hypocreales</taxon>
        <taxon>Nectriaceae</taxon>
        <taxon>Thelonectria</taxon>
    </lineage>
</organism>
<dbReference type="Gene3D" id="2.130.10.80">
    <property type="entry name" value="Galactose oxidase/kelch, beta-propeller"/>
    <property type="match status" value="1"/>
</dbReference>
<keyword evidence="1 2" id="KW-0732">Signal</keyword>
<dbReference type="SUPFAM" id="SSF50965">
    <property type="entry name" value="Galactose oxidase, central domain"/>
    <property type="match status" value="1"/>
</dbReference>
<dbReference type="InterPro" id="IPR037293">
    <property type="entry name" value="Gal_Oxidase_central_sf"/>
</dbReference>
<accession>A0A9P9ARS7</accession>
<feature type="chain" id="PRO_5040314591" evidence="2">
    <location>
        <begin position="23"/>
        <end position="687"/>
    </location>
</feature>
<evidence type="ECO:0000256" key="2">
    <source>
        <dbReference type="SAM" id="SignalP"/>
    </source>
</evidence>
<dbReference type="PROSITE" id="PS50022">
    <property type="entry name" value="FA58C_3"/>
    <property type="match status" value="1"/>
</dbReference>
<dbReference type="PANTHER" id="PTHR32208:SF68">
    <property type="entry name" value="GALACTOSE OXIDASE"/>
    <property type="match status" value="1"/>
</dbReference>
<dbReference type="OrthoDB" id="2019572at2759"/>
<dbReference type="Pfam" id="PF01344">
    <property type="entry name" value="Kelch_1"/>
    <property type="match status" value="1"/>
</dbReference>
<dbReference type="InterPro" id="IPR011043">
    <property type="entry name" value="Gal_Oxase/kelch_b-propeller"/>
</dbReference>
<dbReference type="InterPro" id="IPR006652">
    <property type="entry name" value="Kelch_1"/>
</dbReference>
<dbReference type="Pfam" id="PF07250">
    <property type="entry name" value="Glyoxal_oxid_N"/>
    <property type="match status" value="1"/>
</dbReference>
<dbReference type="SMART" id="SM00612">
    <property type="entry name" value="Kelch"/>
    <property type="match status" value="3"/>
</dbReference>
<reference evidence="4 5" key="1">
    <citation type="journal article" date="2021" name="Nat. Commun.">
        <title>Genetic determinants of endophytism in the Arabidopsis root mycobiome.</title>
        <authorList>
            <person name="Mesny F."/>
            <person name="Miyauchi S."/>
            <person name="Thiergart T."/>
            <person name="Pickel B."/>
            <person name="Atanasova L."/>
            <person name="Karlsson M."/>
            <person name="Huettel B."/>
            <person name="Barry K.W."/>
            <person name="Haridas S."/>
            <person name="Chen C."/>
            <person name="Bauer D."/>
            <person name="Andreopoulos W."/>
            <person name="Pangilinan J."/>
            <person name="LaButti K."/>
            <person name="Riley R."/>
            <person name="Lipzen A."/>
            <person name="Clum A."/>
            <person name="Drula E."/>
            <person name="Henrissat B."/>
            <person name="Kohler A."/>
            <person name="Grigoriev I.V."/>
            <person name="Martin F.M."/>
            <person name="Hacquard S."/>
        </authorList>
    </citation>
    <scope>NUCLEOTIDE SEQUENCE [LARGE SCALE GENOMIC DNA]</scope>
    <source>
        <strain evidence="4 5">MPI-CAGE-CH-0241</strain>
    </source>
</reference>
<dbReference type="InterPro" id="IPR013783">
    <property type="entry name" value="Ig-like_fold"/>
</dbReference>
<proteinExistence type="predicted"/>
<feature type="signal peptide" evidence="2">
    <location>
        <begin position="1"/>
        <end position="22"/>
    </location>
</feature>
<dbReference type="InterPro" id="IPR008979">
    <property type="entry name" value="Galactose-bd-like_sf"/>
</dbReference>
<feature type="domain" description="F5/8 type C" evidence="3">
    <location>
        <begin position="39"/>
        <end position="195"/>
    </location>
</feature>
<dbReference type="CDD" id="cd00057">
    <property type="entry name" value="FA58C"/>
    <property type="match status" value="1"/>
</dbReference>